<protein>
    <submittedName>
        <fullName evidence="1">Putative ovule protein</fullName>
    </submittedName>
</protein>
<evidence type="ECO:0000313" key="1">
    <source>
        <dbReference type="EMBL" id="JAP12676.1"/>
    </source>
</evidence>
<reference evidence="1" key="1">
    <citation type="submission" date="2015-12" db="EMBL/GenBank/DDBJ databases">
        <title>Gene expression during late stages of embryo sac development: a critical building block for successful pollen-pistil interactions.</title>
        <authorList>
            <person name="Liu Y."/>
            <person name="Joly V."/>
            <person name="Sabar M."/>
            <person name="Matton D.P."/>
        </authorList>
    </citation>
    <scope>NUCLEOTIDE SEQUENCE</scope>
</reference>
<name>A0A0V0GX07_SOLCH</name>
<organism evidence="1">
    <name type="scientific">Solanum chacoense</name>
    <name type="common">Chaco potato</name>
    <dbReference type="NCBI Taxonomy" id="4108"/>
    <lineage>
        <taxon>Eukaryota</taxon>
        <taxon>Viridiplantae</taxon>
        <taxon>Streptophyta</taxon>
        <taxon>Embryophyta</taxon>
        <taxon>Tracheophyta</taxon>
        <taxon>Spermatophyta</taxon>
        <taxon>Magnoliopsida</taxon>
        <taxon>eudicotyledons</taxon>
        <taxon>Gunneridae</taxon>
        <taxon>Pentapetalae</taxon>
        <taxon>asterids</taxon>
        <taxon>lamiids</taxon>
        <taxon>Solanales</taxon>
        <taxon>Solanaceae</taxon>
        <taxon>Solanoideae</taxon>
        <taxon>Solaneae</taxon>
        <taxon>Solanum</taxon>
    </lineage>
</organism>
<proteinExistence type="predicted"/>
<sequence>MPYQHSSKLTPFEVVYGRAPPIVSIFFQDGSTNIVVCASFLQQDRSLSYFEGQFLASPRAYKD</sequence>
<accession>A0A0V0GX07</accession>
<dbReference type="EMBL" id="GEDG01029231">
    <property type="protein sequence ID" value="JAP12676.1"/>
    <property type="molecule type" value="Transcribed_RNA"/>
</dbReference>
<dbReference type="AlphaFoldDB" id="A0A0V0GX07"/>